<dbReference type="Pfam" id="PF17765">
    <property type="entry name" value="MLTR_LBD"/>
    <property type="match status" value="1"/>
</dbReference>
<dbReference type="RefSeq" id="WP_345044889.1">
    <property type="nucleotide sequence ID" value="NZ_BAAAYL010000001.1"/>
</dbReference>
<evidence type="ECO:0000313" key="3">
    <source>
        <dbReference type="EMBL" id="GAA3377279.1"/>
    </source>
</evidence>
<dbReference type="PANTHER" id="PTHR35010">
    <property type="entry name" value="BLL4672 PROTEIN-RELATED"/>
    <property type="match status" value="1"/>
</dbReference>
<comment type="caution">
    <text evidence="3">The sequence shown here is derived from an EMBL/GenBank/DDBJ whole genome shotgun (WGS) entry which is preliminary data.</text>
</comment>
<evidence type="ECO:0000259" key="2">
    <source>
        <dbReference type="Pfam" id="PF17765"/>
    </source>
</evidence>
<evidence type="ECO:0000256" key="1">
    <source>
        <dbReference type="SAM" id="MobiDB-lite"/>
    </source>
</evidence>
<organism evidence="3 4">
    <name type="scientific">Streptomyces sannanensis</name>
    <dbReference type="NCBI Taxonomy" id="285536"/>
    <lineage>
        <taxon>Bacteria</taxon>
        <taxon>Bacillati</taxon>
        <taxon>Actinomycetota</taxon>
        <taxon>Actinomycetes</taxon>
        <taxon>Kitasatosporales</taxon>
        <taxon>Streptomycetaceae</taxon>
        <taxon>Streptomyces</taxon>
    </lineage>
</organism>
<dbReference type="PANTHER" id="PTHR35010:SF2">
    <property type="entry name" value="BLL4672 PROTEIN"/>
    <property type="match status" value="1"/>
</dbReference>
<feature type="compositionally biased region" description="Basic residues" evidence="1">
    <location>
        <begin position="190"/>
        <end position="203"/>
    </location>
</feature>
<feature type="domain" description="MmyB-like transcription regulator ligand binding" evidence="2">
    <location>
        <begin position="16"/>
        <end position="113"/>
    </location>
</feature>
<evidence type="ECO:0000313" key="4">
    <source>
        <dbReference type="Proteomes" id="UP001499990"/>
    </source>
</evidence>
<proteinExistence type="predicted"/>
<feature type="region of interest" description="Disordered" evidence="1">
    <location>
        <begin position="182"/>
        <end position="209"/>
    </location>
</feature>
<name>A0ABP6SIB2_9ACTN</name>
<dbReference type="Proteomes" id="UP001499990">
    <property type="component" value="Unassembled WGS sequence"/>
</dbReference>
<sequence>MVAGRAERAYLRDYATMMEAVPFPSLVFDHRWDVVLGNSAFDELFQGIGPHPTAMPRHNFLRFVLFHPDAGSVLADHETSWCLPMLAQFAAAMDAHGDDQGLQDLRRDITRDPIMDAAYQQGLPRWVRSVGADVVRQDAPLRPLHHPDSARGRTLCRVVSESSPTLEALGFTRMTLVLREPARVAGGDRPRRRSAARHERSHLRTVPAR</sequence>
<reference evidence="4" key="1">
    <citation type="journal article" date="2019" name="Int. J. Syst. Evol. Microbiol.">
        <title>The Global Catalogue of Microorganisms (GCM) 10K type strain sequencing project: providing services to taxonomists for standard genome sequencing and annotation.</title>
        <authorList>
            <consortium name="The Broad Institute Genomics Platform"/>
            <consortium name="The Broad Institute Genome Sequencing Center for Infectious Disease"/>
            <person name="Wu L."/>
            <person name="Ma J."/>
        </authorList>
    </citation>
    <scope>NUCLEOTIDE SEQUENCE [LARGE SCALE GENOMIC DNA]</scope>
    <source>
        <strain evidence="4">JCM 9651</strain>
    </source>
</reference>
<dbReference type="EMBL" id="BAAAYL010000001">
    <property type="protein sequence ID" value="GAA3377279.1"/>
    <property type="molecule type" value="Genomic_DNA"/>
</dbReference>
<dbReference type="InterPro" id="IPR041413">
    <property type="entry name" value="MLTR_LBD"/>
</dbReference>
<keyword evidence="4" id="KW-1185">Reference proteome</keyword>
<protein>
    <recommendedName>
        <fullName evidence="2">MmyB-like transcription regulator ligand binding domain-containing protein</fullName>
    </recommendedName>
</protein>
<dbReference type="Gene3D" id="3.30.450.180">
    <property type="match status" value="1"/>
</dbReference>
<accession>A0ABP6SIB2</accession>
<gene>
    <name evidence="3" type="ORF">GCM10020367_52340</name>
</gene>